<reference evidence="1" key="1">
    <citation type="submission" date="2020-05" db="EMBL/GenBank/DDBJ databases">
        <title>Mycena genomes resolve the evolution of fungal bioluminescence.</title>
        <authorList>
            <person name="Tsai I.J."/>
        </authorList>
    </citation>
    <scope>NUCLEOTIDE SEQUENCE</scope>
    <source>
        <strain evidence="1">160909Yilan</strain>
    </source>
</reference>
<comment type="caution">
    <text evidence="1">The sequence shown here is derived from an EMBL/GenBank/DDBJ whole genome shotgun (WGS) entry which is preliminary data.</text>
</comment>
<protein>
    <submittedName>
        <fullName evidence="1">Isomerase YbhE</fullName>
    </submittedName>
</protein>
<dbReference type="EMBL" id="JACAZH010000050">
    <property type="protein sequence ID" value="KAF7333950.1"/>
    <property type="molecule type" value="Genomic_DNA"/>
</dbReference>
<dbReference type="Gene3D" id="2.130.10.10">
    <property type="entry name" value="YVTN repeat-like/Quinoprotein amine dehydrogenase"/>
    <property type="match status" value="1"/>
</dbReference>
<name>A0A8H6X4F2_9AGAR</name>
<accession>A0A8H6X4F2</accession>
<dbReference type="InterPro" id="IPR015943">
    <property type="entry name" value="WD40/YVTN_repeat-like_dom_sf"/>
</dbReference>
<dbReference type="GO" id="GO:0016853">
    <property type="term" value="F:isomerase activity"/>
    <property type="evidence" value="ECO:0007669"/>
    <property type="project" value="UniProtKB-KW"/>
</dbReference>
<evidence type="ECO:0000313" key="2">
    <source>
        <dbReference type="Proteomes" id="UP000623467"/>
    </source>
</evidence>
<dbReference type="OrthoDB" id="9972196at2759"/>
<sequence length="293" mass="31434">MVLVMFPPPFNGTSNPHMAYEHGNKYETVNPQRRGGGKVWRIGRTGGSGDFTIHGFIPQPSGTGPRHMAILGASTSFASSQLINGGRSCIPDDTIYLLHETAHLLTAQVIPTPTPPSPPEFLANATTVPDNLPAGGTYAAAELLLSPTSLEYPHPYLYASNRNIGGTPDPRGDSMAIFDPISKPELALVKRVFTGLVEIRGMELGIGEVGGELFGRNGGGERGNGDLQADRWREGFGGGCEKFECGAEDVGGYAGCTLKVGLDTRAEAKDSIMYRKRRTTCFTKPTRVVNRRL</sequence>
<keyword evidence="1" id="KW-0413">Isomerase</keyword>
<dbReference type="AlphaFoldDB" id="A0A8H6X4F2"/>
<evidence type="ECO:0000313" key="1">
    <source>
        <dbReference type="EMBL" id="KAF7333950.1"/>
    </source>
</evidence>
<organism evidence="1 2">
    <name type="scientific">Mycena sanguinolenta</name>
    <dbReference type="NCBI Taxonomy" id="230812"/>
    <lineage>
        <taxon>Eukaryota</taxon>
        <taxon>Fungi</taxon>
        <taxon>Dikarya</taxon>
        <taxon>Basidiomycota</taxon>
        <taxon>Agaricomycotina</taxon>
        <taxon>Agaricomycetes</taxon>
        <taxon>Agaricomycetidae</taxon>
        <taxon>Agaricales</taxon>
        <taxon>Marasmiineae</taxon>
        <taxon>Mycenaceae</taxon>
        <taxon>Mycena</taxon>
    </lineage>
</organism>
<keyword evidence="2" id="KW-1185">Reference proteome</keyword>
<gene>
    <name evidence="1" type="ORF">MSAN_02397000</name>
</gene>
<dbReference type="Proteomes" id="UP000623467">
    <property type="component" value="Unassembled WGS sequence"/>
</dbReference>
<proteinExistence type="predicted"/>